<gene>
    <name evidence="2" type="ORF">Pla52n_29920</name>
</gene>
<reference evidence="2 3" key="1">
    <citation type="submission" date="2019-02" db="EMBL/GenBank/DDBJ databases">
        <title>Deep-cultivation of Planctomycetes and their phenomic and genomic characterization uncovers novel biology.</title>
        <authorList>
            <person name="Wiegand S."/>
            <person name="Jogler M."/>
            <person name="Boedeker C."/>
            <person name="Pinto D."/>
            <person name="Vollmers J."/>
            <person name="Rivas-Marin E."/>
            <person name="Kohn T."/>
            <person name="Peeters S.H."/>
            <person name="Heuer A."/>
            <person name="Rast P."/>
            <person name="Oberbeckmann S."/>
            <person name="Bunk B."/>
            <person name="Jeske O."/>
            <person name="Meyerdierks A."/>
            <person name="Storesund J.E."/>
            <person name="Kallscheuer N."/>
            <person name="Luecker S."/>
            <person name="Lage O.M."/>
            <person name="Pohl T."/>
            <person name="Merkel B.J."/>
            <person name="Hornburger P."/>
            <person name="Mueller R.-W."/>
            <person name="Bruemmer F."/>
            <person name="Labrenz M."/>
            <person name="Spormann A.M."/>
            <person name="Op Den Camp H."/>
            <person name="Overmann J."/>
            <person name="Amann R."/>
            <person name="Jetten M.S.M."/>
            <person name="Mascher T."/>
            <person name="Medema M.H."/>
            <person name="Devos D.P."/>
            <person name="Kaster A.-K."/>
            <person name="Ovreas L."/>
            <person name="Rohde M."/>
            <person name="Galperin M.Y."/>
            <person name="Jogler C."/>
        </authorList>
    </citation>
    <scope>NUCLEOTIDE SEQUENCE [LARGE SCALE GENOMIC DNA]</scope>
    <source>
        <strain evidence="2 3">Pla52n</strain>
    </source>
</reference>
<organism evidence="2 3">
    <name type="scientific">Stieleria varia</name>
    <dbReference type="NCBI Taxonomy" id="2528005"/>
    <lineage>
        <taxon>Bacteria</taxon>
        <taxon>Pseudomonadati</taxon>
        <taxon>Planctomycetota</taxon>
        <taxon>Planctomycetia</taxon>
        <taxon>Pirellulales</taxon>
        <taxon>Pirellulaceae</taxon>
        <taxon>Stieleria</taxon>
    </lineage>
</organism>
<feature type="chain" id="PRO_5023112052" description="FG-GAP repeat protein" evidence="1">
    <location>
        <begin position="45"/>
        <end position="424"/>
    </location>
</feature>
<dbReference type="EMBL" id="SJPN01000003">
    <property type="protein sequence ID" value="TWU04947.1"/>
    <property type="molecule type" value="Genomic_DNA"/>
</dbReference>
<dbReference type="Proteomes" id="UP000320176">
    <property type="component" value="Unassembled WGS sequence"/>
</dbReference>
<dbReference type="PANTHER" id="PTHR45460">
    <property type="entry name" value="SIMILAR TO CYSTEINE PROTEINASE"/>
    <property type="match status" value="1"/>
</dbReference>
<evidence type="ECO:0008006" key="4">
    <source>
        <dbReference type="Google" id="ProtNLM"/>
    </source>
</evidence>
<protein>
    <recommendedName>
        <fullName evidence="4">FG-GAP repeat protein</fullName>
    </recommendedName>
</protein>
<sequence precursor="true">MRKVTDPIMSYHRRYRADFGKTFCWSFIAAALLLAAASSSPANAQWKRHTIDDRGRGADGVRLLDIDRDGELDIVTGWEESGHVCVYFAPDIEQRSQPWPRVVVGKQKSVEDAVAISLPGEFAALVVSCHEGNQKQVMVHRLDAKDDKVLTRDLMLQEGRWKSTPIKSCDQVSRWMFATMVNISGAVSGLVVGSKSPDGQVALLYPASGKITAESERIEDWNRVVLQKAGWIMSLIAVDMDADGDEDVLVSDRKGDRRGVYWLEQPESAKRSDPTAWTRHEIGAGNHEVMFIDGDAGEVLATTRDGLTLRFQRTAPDSWTTESLTNPLQIQSGKAVRRIPGSDPLQFVFAANTGVHKMDKGKPGVVLASVEALNDATNVSGPDGVKFDRIELLDVDEDGDLDVITCEERDNLGVFWYENPGQAY</sequence>
<keyword evidence="3" id="KW-1185">Reference proteome</keyword>
<feature type="signal peptide" evidence="1">
    <location>
        <begin position="1"/>
        <end position="44"/>
    </location>
</feature>
<keyword evidence="1" id="KW-0732">Signal</keyword>
<evidence type="ECO:0000256" key="1">
    <source>
        <dbReference type="SAM" id="SignalP"/>
    </source>
</evidence>
<proteinExistence type="predicted"/>
<evidence type="ECO:0000313" key="3">
    <source>
        <dbReference type="Proteomes" id="UP000320176"/>
    </source>
</evidence>
<evidence type="ECO:0000313" key="2">
    <source>
        <dbReference type="EMBL" id="TWU04947.1"/>
    </source>
</evidence>
<name>A0A5C6AZK2_9BACT</name>
<dbReference type="PANTHER" id="PTHR45460:SF2">
    <property type="entry name" value="ALPHA 1,3 GLUCANASE, GH71 FAMILY (EUROFUNG)"/>
    <property type="match status" value="1"/>
</dbReference>
<dbReference type="AlphaFoldDB" id="A0A5C6AZK2"/>
<comment type="caution">
    <text evidence="2">The sequence shown here is derived from an EMBL/GenBank/DDBJ whole genome shotgun (WGS) entry which is preliminary data.</text>
</comment>
<accession>A0A5C6AZK2</accession>
<dbReference type="InterPro" id="IPR028994">
    <property type="entry name" value="Integrin_alpha_N"/>
</dbReference>
<dbReference type="SUPFAM" id="SSF69318">
    <property type="entry name" value="Integrin alpha N-terminal domain"/>
    <property type="match status" value="1"/>
</dbReference>